<evidence type="ECO:0000259" key="3">
    <source>
        <dbReference type="Pfam" id="PF01471"/>
    </source>
</evidence>
<proteinExistence type="predicted"/>
<accession>A0A1G2D6J9</accession>
<evidence type="ECO:0000313" key="4">
    <source>
        <dbReference type="EMBL" id="OGZ09187.1"/>
    </source>
</evidence>
<dbReference type="InterPro" id="IPR036365">
    <property type="entry name" value="PGBD-like_sf"/>
</dbReference>
<dbReference type="AlphaFoldDB" id="A0A1G2D6J9"/>
<feature type="compositionally biased region" description="Gly residues" evidence="1">
    <location>
        <begin position="134"/>
        <end position="153"/>
    </location>
</feature>
<evidence type="ECO:0000313" key="5">
    <source>
        <dbReference type="Proteomes" id="UP000178099"/>
    </source>
</evidence>
<sequence>MRNLAHTREIQITVALLALALVFLLAPSFLFAANDAQFSSSDAQLQMTVSGTTVTLKVSGVHTVDSLTVDSGSFDVVLSQSSLVITSADRYTLTASPDSFTTSFECGASESKLALSRNLDGTATVTVTPSTTVCGGGGGGGSPSSSGGGGGGGGSAADVFTSTAVVAVAPAAVAVAPVATGASSNAELSQLINLFIALGIIPESKADAARAALSSQGVSSAAVSATFSRGIGNGAKGEDVKRLQVLLNSDPDTKVSASGAGSSGSETETFGPATESAVKKFQEKYGIAGPGSEGFGFVGPKTRAKLEEVFGSTAIPAATPATPAAPAASPAGVSASFTSALSKGSENADVMRLQKLLNSDPDTRVSSSGVGSSGSETNFFGTATENAVKKFQAKYGIVSSGTPATTGYGAVGPATRAKLEEIFGK</sequence>
<gene>
    <name evidence="4" type="ORF">A3D67_01620</name>
</gene>
<feature type="region of interest" description="Disordered" evidence="1">
    <location>
        <begin position="252"/>
        <end position="271"/>
    </location>
</feature>
<dbReference type="EMBL" id="MHLN01000054">
    <property type="protein sequence ID" value="OGZ09187.1"/>
    <property type="molecule type" value="Genomic_DNA"/>
</dbReference>
<feature type="domain" description="Peptidoglycan binding-like" evidence="3">
    <location>
        <begin position="237"/>
        <end position="288"/>
    </location>
</feature>
<comment type="caution">
    <text evidence="4">The sequence shown here is derived from an EMBL/GenBank/DDBJ whole genome shotgun (WGS) entry which is preliminary data.</text>
</comment>
<feature type="signal peptide" evidence="2">
    <location>
        <begin position="1"/>
        <end position="32"/>
    </location>
</feature>
<dbReference type="InterPro" id="IPR036366">
    <property type="entry name" value="PGBDSf"/>
</dbReference>
<reference evidence="4 5" key="1">
    <citation type="journal article" date="2016" name="Nat. Commun.">
        <title>Thousands of microbial genomes shed light on interconnected biogeochemical processes in an aquifer system.</title>
        <authorList>
            <person name="Anantharaman K."/>
            <person name="Brown C.T."/>
            <person name="Hug L.A."/>
            <person name="Sharon I."/>
            <person name="Castelle C.J."/>
            <person name="Probst A.J."/>
            <person name="Thomas B.C."/>
            <person name="Singh A."/>
            <person name="Wilkins M.J."/>
            <person name="Karaoz U."/>
            <person name="Brodie E.L."/>
            <person name="Williams K.H."/>
            <person name="Hubbard S.S."/>
            <person name="Banfield J.F."/>
        </authorList>
    </citation>
    <scope>NUCLEOTIDE SEQUENCE [LARGE SCALE GENOMIC DNA]</scope>
</reference>
<feature type="domain" description="Peptidoglycan binding-like" evidence="3">
    <location>
        <begin position="348"/>
        <end position="401"/>
    </location>
</feature>
<dbReference type="Proteomes" id="UP000178099">
    <property type="component" value="Unassembled WGS sequence"/>
</dbReference>
<dbReference type="InterPro" id="IPR002477">
    <property type="entry name" value="Peptidoglycan-bd-like"/>
</dbReference>
<dbReference type="Pfam" id="PF01471">
    <property type="entry name" value="PG_binding_1"/>
    <property type="match status" value="2"/>
</dbReference>
<feature type="region of interest" description="Disordered" evidence="1">
    <location>
        <begin position="131"/>
        <end position="153"/>
    </location>
</feature>
<name>A0A1G2D6J9_9BACT</name>
<evidence type="ECO:0000256" key="1">
    <source>
        <dbReference type="SAM" id="MobiDB-lite"/>
    </source>
</evidence>
<dbReference type="Gene3D" id="1.10.101.10">
    <property type="entry name" value="PGBD-like superfamily/PGBD"/>
    <property type="match status" value="2"/>
</dbReference>
<feature type="chain" id="PRO_5009582489" description="Peptidoglycan binding-like domain-containing protein" evidence="2">
    <location>
        <begin position="33"/>
        <end position="425"/>
    </location>
</feature>
<evidence type="ECO:0000256" key="2">
    <source>
        <dbReference type="SAM" id="SignalP"/>
    </source>
</evidence>
<feature type="compositionally biased region" description="Low complexity" evidence="1">
    <location>
        <begin position="256"/>
        <end position="265"/>
    </location>
</feature>
<protein>
    <recommendedName>
        <fullName evidence="3">Peptidoglycan binding-like domain-containing protein</fullName>
    </recommendedName>
</protein>
<keyword evidence="2" id="KW-0732">Signal</keyword>
<organism evidence="4 5">
    <name type="scientific">Candidatus Lloydbacteria bacterium RIFCSPHIGHO2_02_FULL_51_22</name>
    <dbReference type="NCBI Taxonomy" id="1798663"/>
    <lineage>
        <taxon>Bacteria</taxon>
        <taxon>Candidatus Lloydiibacteriota</taxon>
    </lineage>
</organism>
<dbReference type="SUPFAM" id="SSF47090">
    <property type="entry name" value="PGBD-like"/>
    <property type="match status" value="2"/>
</dbReference>